<sequence>MGFVILTILLSLVFVVSIAFATLKYEYGSADGVYWNVVVGDLSYNPVTKTTSSYHYYYVYNGREEKIYYTAEFDSWIGGQPGFQARESHTWVELEPGTPASYGNTLVIDVSGLAPGEYTLNAYTRIKLYDKDGDPISISPPKDGQIEDQLEFTR</sequence>
<organism evidence="1">
    <name type="scientific">Candidatus Syntropharchaeum butanivorans</name>
    <dbReference type="NCBI Taxonomy" id="1839936"/>
    <lineage>
        <taxon>Archaea</taxon>
        <taxon>Methanobacteriati</taxon>
        <taxon>Methanobacteriota</taxon>
        <taxon>Stenosarchaea group</taxon>
        <taxon>Methanomicrobia</taxon>
        <taxon>Methanosarcinales</taxon>
        <taxon>ANME-2 cluster</taxon>
        <taxon>Candidatus Syntropharchaeum</taxon>
    </lineage>
</organism>
<name>A0A7C1B6H6_9EURY</name>
<dbReference type="EMBL" id="DQZR01000053">
    <property type="protein sequence ID" value="HDM35897.1"/>
    <property type="molecule type" value="Genomic_DNA"/>
</dbReference>
<proteinExistence type="predicted"/>
<evidence type="ECO:0000313" key="1">
    <source>
        <dbReference type="EMBL" id="HDM35897.1"/>
    </source>
</evidence>
<reference evidence="1" key="1">
    <citation type="journal article" date="2020" name="mSystems">
        <title>Genome- and Community-Level Interaction Insights into Carbon Utilization and Element Cycling Functions of Hydrothermarchaeota in Hydrothermal Sediment.</title>
        <authorList>
            <person name="Zhou Z."/>
            <person name="Liu Y."/>
            <person name="Xu W."/>
            <person name="Pan J."/>
            <person name="Luo Z.H."/>
            <person name="Li M."/>
        </authorList>
    </citation>
    <scope>NUCLEOTIDE SEQUENCE [LARGE SCALE GENOMIC DNA]</scope>
    <source>
        <strain evidence="1">HyVt-185</strain>
    </source>
</reference>
<gene>
    <name evidence="1" type="ORF">ENG09_01395</name>
</gene>
<protein>
    <submittedName>
        <fullName evidence="1">Uncharacterized protein</fullName>
    </submittedName>
</protein>
<dbReference type="AlphaFoldDB" id="A0A7C1B6H6"/>
<accession>A0A7C1B6H6</accession>
<dbReference type="Proteomes" id="UP000885863">
    <property type="component" value="Unassembled WGS sequence"/>
</dbReference>
<comment type="caution">
    <text evidence="1">The sequence shown here is derived from an EMBL/GenBank/DDBJ whole genome shotgun (WGS) entry which is preliminary data.</text>
</comment>